<dbReference type="GO" id="GO:0015385">
    <property type="term" value="F:sodium:proton antiporter activity"/>
    <property type="evidence" value="ECO:0007669"/>
    <property type="project" value="TreeGrafter"/>
</dbReference>
<dbReference type="PANTHER" id="PTHR37958:SF1">
    <property type="entry name" value="SODIUM-POTASSIUM_PROTON ANTIPORTER CHAA"/>
    <property type="match status" value="1"/>
</dbReference>
<keyword evidence="4 5" id="KW-0472">Membrane</keyword>
<feature type="transmembrane region" description="Helical" evidence="5">
    <location>
        <begin position="260"/>
        <end position="283"/>
    </location>
</feature>
<feature type="transmembrane region" description="Helical" evidence="5">
    <location>
        <begin position="39"/>
        <end position="59"/>
    </location>
</feature>
<feature type="transmembrane region" description="Helical" evidence="5">
    <location>
        <begin position="172"/>
        <end position="191"/>
    </location>
</feature>
<name>A0A1G9P7D6_9ACTN</name>
<evidence type="ECO:0000256" key="5">
    <source>
        <dbReference type="SAM" id="Phobius"/>
    </source>
</evidence>
<keyword evidence="3 5" id="KW-1133">Transmembrane helix</keyword>
<comment type="subcellular location">
    <subcellularLocation>
        <location evidence="1">Membrane</location>
        <topology evidence="1">Multi-pass membrane protein</topology>
    </subcellularLocation>
</comment>
<dbReference type="AlphaFoldDB" id="A0A1G9P7D6"/>
<organism evidence="7 8">
    <name type="scientific">Nonomuraea maritima</name>
    <dbReference type="NCBI Taxonomy" id="683260"/>
    <lineage>
        <taxon>Bacteria</taxon>
        <taxon>Bacillati</taxon>
        <taxon>Actinomycetota</taxon>
        <taxon>Actinomycetes</taxon>
        <taxon>Streptosporangiales</taxon>
        <taxon>Streptosporangiaceae</taxon>
        <taxon>Nonomuraea</taxon>
    </lineage>
</organism>
<feature type="transmembrane region" description="Helical" evidence="5">
    <location>
        <begin position="334"/>
        <end position="359"/>
    </location>
</feature>
<dbReference type="EMBL" id="FNFB01000033">
    <property type="protein sequence ID" value="SDL94421.1"/>
    <property type="molecule type" value="Genomic_DNA"/>
</dbReference>
<evidence type="ECO:0000256" key="2">
    <source>
        <dbReference type="ARBA" id="ARBA00022692"/>
    </source>
</evidence>
<sequence>MNASPGTRASDSLVELAARVVPLAAFLAFVGAWGRTLPVLGEIVVVGLLAVTVVAAVHHAEIVAHRVGEPFGSLILAVAVTVIEVGLIITLMVSGGPGAATLARDTVFAAVMITCNGIVGVSVLISALRHGTASFNTKGTTAALATVLTLSGLSLVLPSFTTSVPGPEFSGAQLAFAAAASLALYLLFLFVQNIRHRDYFVPTSPPVVRPLSSVVEQAVRARRTGAAVTEHHSARGSGAALAATRVGETRMTGVEVHAAVPPLGTTMISLGLLITALVSVVGLAKVESRTIEAAVEAAGLPHAVVGVVIALLVLLPETLAAARNAYRKRTQISLNLALGSAMASIGLTIPTIAVASIWLESPLHLGLGATHLVLLCLTAIVGTLTVIPGRATLLQAGVHLTLCASYLFLAAVP</sequence>
<dbReference type="PANTHER" id="PTHR37958">
    <property type="entry name" value="SODIUM-POTASSIUM/PROTON ANTIPORTER CHAA"/>
    <property type="match status" value="1"/>
</dbReference>
<feature type="domain" description="Sodium/calcium exchanger membrane region" evidence="6">
    <location>
        <begin position="269"/>
        <end position="410"/>
    </location>
</feature>
<dbReference type="InterPro" id="IPR052946">
    <property type="entry name" value="Alkaline_pH_Ca-Antiporter"/>
</dbReference>
<evidence type="ECO:0000313" key="8">
    <source>
        <dbReference type="Proteomes" id="UP000198683"/>
    </source>
</evidence>
<feature type="transmembrane region" description="Helical" evidence="5">
    <location>
        <begin position="365"/>
        <end position="386"/>
    </location>
</feature>
<evidence type="ECO:0000256" key="4">
    <source>
        <dbReference type="ARBA" id="ARBA00023136"/>
    </source>
</evidence>
<protein>
    <submittedName>
        <fullName evidence="7">Ca2+:H+ antiporter</fullName>
    </submittedName>
</protein>
<feature type="transmembrane region" description="Helical" evidence="5">
    <location>
        <begin position="393"/>
        <end position="412"/>
    </location>
</feature>
<reference evidence="7 8" key="1">
    <citation type="submission" date="2016-10" db="EMBL/GenBank/DDBJ databases">
        <authorList>
            <person name="de Groot N.N."/>
        </authorList>
    </citation>
    <scope>NUCLEOTIDE SEQUENCE [LARGE SCALE GENOMIC DNA]</scope>
    <source>
        <strain evidence="7 8">CGMCC 4.5681</strain>
    </source>
</reference>
<feature type="transmembrane region" description="Helical" evidence="5">
    <location>
        <begin position="303"/>
        <end position="322"/>
    </location>
</feature>
<evidence type="ECO:0000256" key="3">
    <source>
        <dbReference type="ARBA" id="ARBA00022989"/>
    </source>
</evidence>
<gene>
    <name evidence="7" type="ORF">SAMN05421874_13354</name>
</gene>
<dbReference type="InterPro" id="IPR004837">
    <property type="entry name" value="NaCa_Exmemb"/>
</dbReference>
<feature type="transmembrane region" description="Helical" evidence="5">
    <location>
        <begin position="140"/>
        <end position="160"/>
    </location>
</feature>
<keyword evidence="8" id="KW-1185">Reference proteome</keyword>
<evidence type="ECO:0000256" key="1">
    <source>
        <dbReference type="ARBA" id="ARBA00004141"/>
    </source>
</evidence>
<dbReference type="Proteomes" id="UP000198683">
    <property type="component" value="Unassembled WGS sequence"/>
</dbReference>
<dbReference type="GO" id="GO:0015386">
    <property type="term" value="F:potassium:proton antiporter activity"/>
    <property type="evidence" value="ECO:0007669"/>
    <property type="project" value="TreeGrafter"/>
</dbReference>
<accession>A0A1G9P7D6</accession>
<evidence type="ECO:0000259" key="6">
    <source>
        <dbReference type="Pfam" id="PF01699"/>
    </source>
</evidence>
<feature type="transmembrane region" description="Helical" evidence="5">
    <location>
        <begin position="12"/>
        <end position="33"/>
    </location>
</feature>
<keyword evidence="2 5" id="KW-0812">Transmembrane</keyword>
<dbReference type="Pfam" id="PF01699">
    <property type="entry name" value="Na_Ca_ex"/>
    <property type="match status" value="2"/>
</dbReference>
<feature type="domain" description="Sodium/calcium exchanger membrane region" evidence="6">
    <location>
        <begin position="43"/>
        <end position="192"/>
    </location>
</feature>
<evidence type="ECO:0000313" key="7">
    <source>
        <dbReference type="EMBL" id="SDL94421.1"/>
    </source>
</evidence>
<dbReference type="GO" id="GO:0005886">
    <property type="term" value="C:plasma membrane"/>
    <property type="evidence" value="ECO:0007669"/>
    <property type="project" value="TreeGrafter"/>
</dbReference>
<proteinExistence type="predicted"/>
<feature type="transmembrane region" description="Helical" evidence="5">
    <location>
        <begin position="107"/>
        <end position="128"/>
    </location>
</feature>
<feature type="transmembrane region" description="Helical" evidence="5">
    <location>
        <begin position="71"/>
        <end position="95"/>
    </location>
</feature>
<dbReference type="STRING" id="683260.SAMN05421874_13354"/>